<dbReference type="AlphaFoldDB" id="A0A1M6MK70"/>
<dbReference type="EMBL" id="FQZF01000022">
    <property type="protein sequence ID" value="SHJ83881.1"/>
    <property type="molecule type" value="Genomic_DNA"/>
</dbReference>
<accession>A0A1M6MK70</accession>
<dbReference type="OrthoDB" id="7355539at2"/>
<dbReference type="Proteomes" id="UP000184387">
    <property type="component" value="Unassembled WGS sequence"/>
</dbReference>
<name>A0A1M6MK70_9PROT</name>
<sequence>MTRPASGALRTTAPTLSSLDKVQPFLNAEEAWFWTMAALIARRDGARIVSGRGLVARPCEPDDVVKALDRLYRHRRIDLAHARIMRIWGERGTAPDPTAPRERGDYRLWREAMDRLDWPLRMKGIVAGPEPREAEADVVAFHPVRPV</sequence>
<proteinExistence type="predicted"/>
<keyword evidence="2" id="KW-1185">Reference proteome</keyword>
<evidence type="ECO:0000313" key="2">
    <source>
        <dbReference type="Proteomes" id="UP000184387"/>
    </source>
</evidence>
<dbReference type="RefSeq" id="WP_073137072.1">
    <property type="nucleotide sequence ID" value="NZ_FQZF01000022.1"/>
</dbReference>
<gene>
    <name evidence="1" type="ORF">SAMN02745194_03502</name>
</gene>
<protein>
    <submittedName>
        <fullName evidence="1">Uncharacterized protein</fullName>
    </submittedName>
</protein>
<reference evidence="1 2" key="1">
    <citation type="submission" date="2016-11" db="EMBL/GenBank/DDBJ databases">
        <authorList>
            <person name="Jaros S."/>
            <person name="Januszkiewicz K."/>
            <person name="Wedrychowicz H."/>
        </authorList>
    </citation>
    <scope>NUCLEOTIDE SEQUENCE [LARGE SCALE GENOMIC DNA]</scope>
    <source>
        <strain evidence="1 2">DSM 14916</strain>
    </source>
</reference>
<evidence type="ECO:0000313" key="1">
    <source>
        <dbReference type="EMBL" id="SHJ83881.1"/>
    </source>
</evidence>
<organism evidence="1 2">
    <name type="scientific">Muricoccus roseus</name>
    <dbReference type="NCBI Taxonomy" id="198092"/>
    <lineage>
        <taxon>Bacteria</taxon>
        <taxon>Pseudomonadati</taxon>
        <taxon>Pseudomonadota</taxon>
        <taxon>Alphaproteobacteria</taxon>
        <taxon>Acetobacterales</taxon>
        <taxon>Roseomonadaceae</taxon>
        <taxon>Muricoccus</taxon>
    </lineage>
</organism>
<dbReference type="STRING" id="198092.SAMN02745194_03502"/>